<dbReference type="Proteomes" id="UP000214600">
    <property type="component" value="Unassembled WGS sequence"/>
</dbReference>
<dbReference type="RefSeq" id="WP_025496772.1">
    <property type="nucleotide sequence ID" value="NZ_CABVQC010000021.1"/>
</dbReference>
<dbReference type="OrthoDB" id="9894777at2"/>
<protein>
    <submittedName>
        <fullName evidence="2">Uncharacterized protein</fullName>
    </submittedName>
</protein>
<evidence type="ECO:0000313" key="2">
    <source>
        <dbReference type="EMBL" id="OXI30967.1"/>
    </source>
</evidence>
<comment type="caution">
    <text evidence="2">The sequence shown here is derived from an EMBL/GenBank/DDBJ whole genome shotgun (WGS) entry which is preliminary data.</text>
</comment>
<reference evidence="3" key="1">
    <citation type="submission" date="2017-06" db="EMBL/GenBank/DDBJ databases">
        <authorList>
            <person name="LiPuma J."/>
            <person name="Spilker T."/>
        </authorList>
    </citation>
    <scope>NUCLEOTIDE SEQUENCE [LARGE SCALE GENOMIC DNA]</scope>
    <source>
        <strain evidence="3">AU17325</strain>
    </source>
</reference>
<reference evidence="2 3" key="2">
    <citation type="submission" date="2017-08" db="EMBL/GenBank/DDBJ databases">
        <title>WGS of novel Burkholderia cepaca complex species.</title>
        <authorList>
            <person name="Lipuma J."/>
            <person name="Spilker T."/>
        </authorList>
    </citation>
    <scope>NUCLEOTIDE SEQUENCE [LARGE SCALE GENOMIC DNA]</scope>
    <source>
        <strain evidence="2 3">AU17325</strain>
    </source>
</reference>
<sequence length="124" mass="13509">MNKFAIASFIAALLTSPAFAADVGGVVDRTAYDAALAQNQHVAVPIVKRLVKEEVVKREHAKVERVDIVSPGMARAVFAGGIATVRFGFKSPMDCPVSDNRQCEKKFEANPFGFEVLSYQAHRN</sequence>
<evidence type="ECO:0000256" key="1">
    <source>
        <dbReference type="SAM" id="SignalP"/>
    </source>
</evidence>
<feature type="signal peptide" evidence="1">
    <location>
        <begin position="1"/>
        <end position="20"/>
    </location>
</feature>
<name>A0A228HLH7_9BURK</name>
<dbReference type="AlphaFoldDB" id="A0A228HLH7"/>
<keyword evidence="1" id="KW-0732">Signal</keyword>
<accession>A0A228HLH7</accession>
<proteinExistence type="predicted"/>
<evidence type="ECO:0000313" key="3">
    <source>
        <dbReference type="Proteomes" id="UP000214600"/>
    </source>
</evidence>
<feature type="chain" id="PRO_5011310995" evidence="1">
    <location>
        <begin position="21"/>
        <end position="124"/>
    </location>
</feature>
<dbReference type="EMBL" id="NKFA01000049">
    <property type="protein sequence ID" value="OXI30967.1"/>
    <property type="molecule type" value="Genomic_DNA"/>
</dbReference>
<organism evidence="2 3">
    <name type="scientific">Burkholderia aenigmatica</name>
    <dbReference type="NCBI Taxonomy" id="2015348"/>
    <lineage>
        <taxon>Bacteria</taxon>
        <taxon>Pseudomonadati</taxon>
        <taxon>Pseudomonadota</taxon>
        <taxon>Betaproteobacteria</taxon>
        <taxon>Burkholderiales</taxon>
        <taxon>Burkholderiaceae</taxon>
        <taxon>Burkholderia</taxon>
        <taxon>Burkholderia cepacia complex</taxon>
    </lineage>
</organism>
<gene>
    <name evidence="2" type="ORF">CFB84_43170</name>
</gene>
<dbReference type="GeneID" id="99664985"/>